<dbReference type="EMBL" id="JAVDWH010000001">
    <property type="protein sequence ID" value="MDR7086556.1"/>
    <property type="molecule type" value="Genomic_DNA"/>
</dbReference>
<dbReference type="PANTHER" id="PTHR30590:SF3">
    <property type="entry name" value="HYPOTHETICAL MEMBRANE SPANNING PROTEIN"/>
    <property type="match status" value="1"/>
</dbReference>
<dbReference type="Pfam" id="PF04235">
    <property type="entry name" value="DUF418"/>
    <property type="match status" value="1"/>
</dbReference>
<keyword evidence="5" id="KW-1185">Reference proteome</keyword>
<evidence type="ECO:0000256" key="1">
    <source>
        <dbReference type="SAM" id="Phobius"/>
    </source>
</evidence>
<feature type="transmembrane region" description="Helical" evidence="1">
    <location>
        <begin position="43"/>
        <end position="62"/>
    </location>
</feature>
<evidence type="ECO:0000313" key="4">
    <source>
        <dbReference type="EMBL" id="MDR7086556.1"/>
    </source>
</evidence>
<evidence type="ECO:0000259" key="2">
    <source>
        <dbReference type="Pfam" id="PF04235"/>
    </source>
</evidence>
<feature type="domain" description="Heparan-alpha-glucosaminide N-acetyltransferase catalytic" evidence="3">
    <location>
        <begin position="7"/>
        <end position="201"/>
    </location>
</feature>
<feature type="transmembrane region" description="Helical" evidence="1">
    <location>
        <begin position="12"/>
        <end position="31"/>
    </location>
</feature>
<feature type="domain" description="DUF418" evidence="2">
    <location>
        <begin position="256"/>
        <end position="370"/>
    </location>
</feature>
<dbReference type="Proteomes" id="UP001257739">
    <property type="component" value="Unassembled WGS sequence"/>
</dbReference>
<evidence type="ECO:0000259" key="3">
    <source>
        <dbReference type="Pfam" id="PF07786"/>
    </source>
</evidence>
<organism evidence="4 5">
    <name type="scientific">Aeromicrobium panaciterrae</name>
    <dbReference type="NCBI Taxonomy" id="363861"/>
    <lineage>
        <taxon>Bacteria</taxon>
        <taxon>Bacillati</taxon>
        <taxon>Actinomycetota</taxon>
        <taxon>Actinomycetes</taxon>
        <taxon>Propionibacteriales</taxon>
        <taxon>Nocardioidaceae</taxon>
        <taxon>Aeromicrobium</taxon>
    </lineage>
</organism>
<keyword evidence="1" id="KW-0812">Transmembrane</keyword>
<comment type="caution">
    <text evidence="4">The sequence shown here is derived from an EMBL/GenBank/DDBJ whole genome shotgun (WGS) entry which is preliminary data.</text>
</comment>
<reference evidence="4 5" key="1">
    <citation type="submission" date="2023-07" db="EMBL/GenBank/DDBJ databases">
        <title>Sorghum-associated microbial communities from plants grown in Nebraska, USA.</title>
        <authorList>
            <person name="Schachtman D."/>
        </authorList>
    </citation>
    <scope>NUCLEOTIDE SEQUENCE [LARGE SCALE GENOMIC DNA]</scope>
    <source>
        <strain evidence="4 5">BE248</strain>
    </source>
</reference>
<feature type="transmembrane region" description="Helical" evidence="1">
    <location>
        <begin position="96"/>
        <end position="115"/>
    </location>
</feature>
<proteinExistence type="predicted"/>
<name>A0ABU1UMZ6_9ACTN</name>
<accession>A0ABU1UMZ6</accession>
<feature type="transmembrane region" description="Helical" evidence="1">
    <location>
        <begin position="264"/>
        <end position="284"/>
    </location>
</feature>
<gene>
    <name evidence="4" type="ORF">J2X11_001395</name>
</gene>
<feature type="transmembrane region" description="Helical" evidence="1">
    <location>
        <begin position="122"/>
        <end position="141"/>
    </location>
</feature>
<dbReference type="RefSeq" id="WP_309968604.1">
    <property type="nucleotide sequence ID" value="NZ_JAVDWH010000001.1"/>
</dbReference>
<keyword evidence="1" id="KW-0472">Membrane</keyword>
<sequence>MPRPGSRIEAVDLARGLALIGMMFTHIGPHWMNKNPPVGDVIAGGRAAPLFALLAGVALTIVHQRDPRGAGSTRATWIRAVLLIALGLALGSLEHVPMFIILAYYGVMIVLVLPFRRLSTTWLFVLGTVWALVAPVVLLWAQREKQVYTQQTEWADLQHPGELFMEIVVWGIYPVGVWIAYVLIGMAIGRLDLRSVKVAWRLVATGVALVVSTLAAGMVAIKAGVFDDLLDGTWRGLFVGPVYPYERPTWDELLLVGQHTSRPLGMLSAIGSAILVVGLCALLVKVPWARLVLTPVRAAGAMTLTLYTVHVLWSWRLRVDFLHDHPGGVHEGTYEIWLLQVVVLAAAATIWSLSFGKGPLEWLVRRLSVWGKEKSAPKGA</sequence>
<dbReference type="InterPro" id="IPR012429">
    <property type="entry name" value="HGSNAT_cat"/>
</dbReference>
<feature type="transmembrane region" description="Helical" evidence="1">
    <location>
        <begin position="74"/>
        <end position="90"/>
    </location>
</feature>
<feature type="transmembrane region" description="Helical" evidence="1">
    <location>
        <begin position="336"/>
        <end position="356"/>
    </location>
</feature>
<keyword evidence="1" id="KW-1133">Transmembrane helix</keyword>
<dbReference type="Pfam" id="PF07786">
    <property type="entry name" value="HGSNAT_cat"/>
    <property type="match status" value="1"/>
</dbReference>
<dbReference type="InterPro" id="IPR052529">
    <property type="entry name" value="Bact_Transport_Assoc"/>
</dbReference>
<evidence type="ECO:0000313" key="5">
    <source>
        <dbReference type="Proteomes" id="UP001257739"/>
    </source>
</evidence>
<protein>
    <submittedName>
        <fullName evidence="4">Membrane protein YeiB</fullName>
    </submittedName>
</protein>
<feature type="transmembrane region" description="Helical" evidence="1">
    <location>
        <begin position="296"/>
        <end position="316"/>
    </location>
</feature>
<dbReference type="InterPro" id="IPR007349">
    <property type="entry name" value="DUF418"/>
</dbReference>
<feature type="transmembrane region" description="Helical" evidence="1">
    <location>
        <begin position="200"/>
        <end position="221"/>
    </location>
</feature>
<dbReference type="PANTHER" id="PTHR30590">
    <property type="entry name" value="INNER MEMBRANE PROTEIN"/>
    <property type="match status" value="1"/>
</dbReference>
<feature type="transmembrane region" description="Helical" evidence="1">
    <location>
        <begin position="167"/>
        <end position="188"/>
    </location>
</feature>